<dbReference type="Proteomes" id="UP001055336">
    <property type="component" value="Chromosome"/>
</dbReference>
<dbReference type="Gene3D" id="3.40.50.150">
    <property type="entry name" value="Vaccinia Virus protein VP39"/>
    <property type="match status" value="1"/>
</dbReference>
<dbReference type="InterPro" id="IPR008715">
    <property type="entry name" value="SAM-MeTfrase_NodS-like"/>
</dbReference>
<name>A0ABY3VQB9_9MYCO</name>
<dbReference type="RefSeq" id="WP_240263395.1">
    <property type="nucleotide sequence ID" value="NZ_CP092488.2"/>
</dbReference>
<protein>
    <submittedName>
        <fullName evidence="1">Nodulation S family protein</fullName>
    </submittedName>
</protein>
<dbReference type="SUPFAM" id="SSF53335">
    <property type="entry name" value="S-adenosyl-L-methionine-dependent methyltransferases"/>
    <property type="match status" value="1"/>
</dbReference>
<dbReference type="InterPro" id="IPR029063">
    <property type="entry name" value="SAM-dependent_MTases_sf"/>
</dbReference>
<organism evidence="1 2">
    <name type="scientific">Mycobacterium paraterrae</name>
    <dbReference type="NCBI Taxonomy" id="577492"/>
    <lineage>
        <taxon>Bacteria</taxon>
        <taxon>Bacillati</taxon>
        <taxon>Actinomycetota</taxon>
        <taxon>Actinomycetes</taxon>
        <taxon>Mycobacteriales</taxon>
        <taxon>Mycobacteriaceae</taxon>
        <taxon>Mycobacterium</taxon>
    </lineage>
</organism>
<evidence type="ECO:0000313" key="2">
    <source>
        <dbReference type="Proteomes" id="UP001055336"/>
    </source>
</evidence>
<proteinExistence type="predicted"/>
<dbReference type="CDD" id="cd02440">
    <property type="entry name" value="AdoMet_MTases"/>
    <property type="match status" value="1"/>
</dbReference>
<reference evidence="1" key="1">
    <citation type="submission" date="2022-08" db="EMBL/GenBank/DDBJ databases">
        <title>Whole genome sequencing of non-tuberculosis mycobacteria type-strains.</title>
        <authorList>
            <person name="Igarashi Y."/>
            <person name="Osugi A."/>
            <person name="Mitarai S."/>
        </authorList>
    </citation>
    <scope>NUCLEOTIDE SEQUENCE</scope>
    <source>
        <strain evidence="1">DSM 45127</strain>
    </source>
</reference>
<dbReference type="EMBL" id="CP092488">
    <property type="protein sequence ID" value="UMB71642.1"/>
    <property type="molecule type" value="Genomic_DNA"/>
</dbReference>
<dbReference type="Pfam" id="PF05401">
    <property type="entry name" value="NodS"/>
    <property type="match status" value="1"/>
</dbReference>
<sequence>MYSRSSDPWQLGTRWYEQRKYALTLAMLPRAHYEHAFEPGCSVGVLTNLLAERCTQVTATDIASTALDGARRRLANSGHGERVTLLRRSIDEPWPTGPFDLLVLSEVGYYLAPEALGELLERECPRLAAGATVVAAHWRHRVDDYLMGGDEVNEIVAGVAGMQRIGSYRDADVAIDVFDNAEGTSVAASSGVPMS</sequence>
<gene>
    <name evidence="1" type="ORF">MKK62_10625</name>
</gene>
<keyword evidence="2" id="KW-1185">Reference proteome</keyword>
<evidence type="ECO:0000313" key="1">
    <source>
        <dbReference type="EMBL" id="UMB71642.1"/>
    </source>
</evidence>
<accession>A0ABY3VQB9</accession>